<dbReference type="Pfam" id="PF25583">
    <property type="entry name" value="WCX"/>
    <property type="match status" value="1"/>
</dbReference>
<dbReference type="PIRSF" id="PIRSF016838">
    <property type="entry name" value="PafC"/>
    <property type="match status" value="1"/>
</dbReference>
<sequence length="304" mass="34406">MKIDRLYAITVYLLNHGKTSASGLAGKFEVSVRTIQRDIDTLCKAGIPIVAETGASGGYYLSETFHMDRHTATQEDYSFILTALKGFSSAMGNPQIDATLEKISSLTRNQDDSIILDFSVLREGDEILLKTLRTAIRDKHPVSFTYTNSENVTRIHTVEPIAVIYRWYAWYLLAYSTVKKDYRTYKLIRMSDAVISDMPFTAQHASPEEILRESDRKSPQPSTEVIVRCKSEAKSRAIEYLNGKILRTYENGDCEMLLEVMEKEHFWFGTLLSLGSGVEILAPEHIRVRVLDAAKEIVSLYEGK</sequence>
<dbReference type="PATRIC" id="fig|1432052.4.peg.6275"/>
<evidence type="ECO:0000313" key="5">
    <source>
        <dbReference type="Proteomes" id="UP000094067"/>
    </source>
</evidence>
<dbReference type="InterPro" id="IPR057727">
    <property type="entry name" value="WCX_dom"/>
</dbReference>
<keyword evidence="2" id="KW-0804">Transcription</keyword>
<dbReference type="PANTHER" id="PTHR34580:SF1">
    <property type="entry name" value="PROTEIN PAFC"/>
    <property type="match status" value="1"/>
</dbReference>
<dbReference type="PANTHER" id="PTHR34580">
    <property type="match status" value="1"/>
</dbReference>
<dbReference type="InterPro" id="IPR001034">
    <property type="entry name" value="DeoR_HTH"/>
</dbReference>
<dbReference type="PROSITE" id="PS51000">
    <property type="entry name" value="HTH_DEOR_2"/>
    <property type="match status" value="1"/>
</dbReference>
<dbReference type="InterPro" id="IPR036388">
    <property type="entry name" value="WH-like_DNA-bd_sf"/>
</dbReference>
<dbReference type="InterPro" id="IPR051534">
    <property type="entry name" value="CBASS_pafABC_assoc_protein"/>
</dbReference>
<dbReference type="Proteomes" id="UP000094067">
    <property type="component" value="Unassembled WGS sequence"/>
</dbReference>
<dbReference type="InterPro" id="IPR028349">
    <property type="entry name" value="PafC-like"/>
</dbReference>
<reference evidence="4 5" key="1">
    <citation type="submission" date="2016-07" db="EMBL/GenBank/DDBJ databases">
        <title>Characterization of isolates of Eisenbergiella tayi derived from blood cultures, using whole genome sequencing.</title>
        <authorList>
            <person name="Burdz T."/>
            <person name="Wiebe D."/>
            <person name="Huynh C."/>
            <person name="Bernard K."/>
        </authorList>
    </citation>
    <scope>NUCLEOTIDE SEQUENCE [LARGE SCALE GENOMIC DNA]</scope>
    <source>
        <strain evidence="4 5">NML 110608</strain>
    </source>
</reference>
<organism evidence="4 5">
    <name type="scientific">Eisenbergiella tayi</name>
    <dbReference type="NCBI Taxonomy" id="1432052"/>
    <lineage>
        <taxon>Bacteria</taxon>
        <taxon>Bacillati</taxon>
        <taxon>Bacillota</taxon>
        <taxon>Clostridia</taxon>
        <taxon>Lachnospirales</taxon>
        <taxon>Lachnospiraceae</taxon>
        <taxon>Eisenbergiella</taxon>
    </lineage>
</organism>
<dbReference type="RefSeq" id="WP_069155003.1">
    <property type="nucleotide sequence ID" value="NZ_MCGH01000004.1"/>
</dbReference>
<accession>A0A1E3A1W1</accession>
<evidence type="ECO:0000313" key="4">
    <source>
        <dbReference type="EMBL" id="ODM02487.1"/>
    </source>
</evidence>
<dbReference type="InterPro" id="IPR036390">
    <property type="entry name" value="WH_DNA-bd_sf"/>
</dbReference>
<dbReference type="EMBL" id="MCGH01000004">
    <property type="protein sequence ID" value="ODM02487.1"/>
    <property type="molecule type" value="Genomic_DNA"/>
</dbReference>
<dbReference type="Pfam" id="PF08279">
    <property type="entry name" value="HTH_11"/>
    <property type="match status" value="1"/>
</dbReference>
<evidence type="ECO:0000259" key="3">
    <source>
        <dbReference type="PROSITE" id="PS51000"/>
    </source>
</evidence>
<keyword evidence="1" id="KW-0805">Transcription regulation</keyword>
<gene>
    <name evidence="4" type="ORF">BEI61_05649</name>
</gene>
<dbReference type="InterPro" id="IPR013196">
    <property type="entry name" value="HTH_11"/>
</dbReference>
<feature type="domain" description="HTH deoR-type" evidence="3">
    <location>
        <begin position="2"/>
        <end position="57"/>
    </location>
</feature>
<dbReference type="InterPro" id="IPR026881">
    <property type="entry name" value="WYL_dom"/>
</dbReference>
<dbReference type="GO" id="GO:0003700">
    <property type="term" value="F:DNA-binding transcription factor activity"/>
    <property type="evidence" value="ECO:0007669"/>
    <property type="project" value="InterPro"/>
</dbReference>
<proteinExistence type="predicted"/>
<dbReference type="Gene3D" id="1.10.10.10">
    <property type="entry name" value="Winged helix-like DNA-binding domain superfamily/Winged helix DNA-binding domain"/>
    <property type="match status" value="1"/>
</dbReference>
<comment type="caution">
    <text evidence="4">The sequence shown here is derived from an EMBL/GenBank/DDBJ whole genome shotgun (WGS) entry which is preliminary data.</text>
</comment>
<dbReference type="AlphaFoldDB" id="A0A1E3A1W1"/>
<evidence type="ECO:0000256" key="2">
    <source>
        <dbReference type="ARBA" id="ARBA00023163"/>
    </source>
</evidence>
<evidence type="ECO:0000256" key="1">
    <source>
        <dbReference type="ARBA" id="ARBA00023015"/>
    </source>
</evidence>
<dbReference type="Pfam" id="PF13280">
    <property type="entry name" value="WYL"/>
    <property type="match status" value="1"/>
</dbReference>
<name>A0A1E3A1W1_9FIRM</name>
<protein>
    <submittedName>
        <fullName evidence="4">HTH domain protein</fullName>
    </submittedName>
</protein>
<dbReference type="PROSITE" id="PS52050">
    <property type="entry name" value="WYL"/>
    <property type="match status" value="1"/>
</dbReference>
<dbReference type="SUPFAM" id="SSF46785">
    <property type="entry name" value="Winged helix' DNA-binding domain"/>
    <property type="match status" value="1"/>
</dbReference>